<keyword evidence="7" id="KW-0805">Transcription regulation</keyword>
<evidence type="ECO:0000256" key="11">
    <source>
        <dbReference type="SAM" id="MobiDB-lite"/>
    </source>
</evidence>
<protein>
    <recommendedName>
        <fullName evidence="3">histone deacetylase</fullName>
        <ecNumber evidence="3">3.5.1.98</ecNumber>
    </recommendedName>
</protein>
<evidence type="ECO:0000313" key="15">
    <source>
        <dbReference type="Proteomes" id="UP000799766"/>
    </source>
</evidence>
<feature type="domain" description="Histone deacetylase" evidence="12">
    <location>
        <begin position="77"/>
        <end position="387"/>
    </location>
</feature>
<keyword evidence="4" id="KW-0678">Repressor</keyword>
<dbReference type="Proteomes" id="UP000799766">
    <property type="component" value="Unassembled WGS sequence"/>
</dbReference>
<keyword evidence="8" id="KW-0804">Transcription</keyword>
<evidence type="ECO:0000256" key="2">
    <source>
        <dbReference type="ARBA" id="ARBA00007738"/>
    </source>
</evidence>
<dbReference type="OrthoDB" id="424012at2759"/>
<dbReference type="SUPFAM" id="SSF52768">
    <property type="entry name" value="Arginase/deacetylase"/>
    <property type="match status" value="1"/>
</dbReference>
<dbReference type="InterPro" id="IPR000286">
    <property type="entry name" value="HDACs"/>
</dbReference>
<reference evidence="14" key="1">
    <citation type="journal article" date="2020" name="Stud. Mycol.">
        <title>101 Dothideomycetes genomes: a test case for predicting lifestyles and emergence of pathogens.</title>
        <authorList>
            <person name="Haridas S."/>
            <person name="Albert R."/>
            <person name="Binder M."/>
            <person name="Bloem J."/>
            <person name="Labutti K."/>
            <person name="Salamov A."/>
            <person name="Andreopoulos B."/>
            <person name="Baker S."/>
            <person name="Barry K."/>
            <person name="Bills G."/>
            <person name="Bluhm B."/>
            <person name="Cannon C."/>
            <person name="Castanera R."/>
            <person name="Culley D."/>
            <person name="Daum C."/>
            <person name="Ezra D."/>
            <person name="Gonzalez J."/>
            <person name="Henrissat B."/>
            <person name="Kuo A."/>
            <person name="Liang C."/>
            <person name="Lipzen A."/>
            <person name="Lutzoni F."/>
            <person name="Magnuson J."/>
            <person name="Mondo S."/>
            <person name="Nolan M."/>
            <person name="Ohm R."/>
            <person name="Pangilinan J."/>
            <person name="Park H.-J."/>
            <person name="Ramirez L."/>
            <person name="Alfaro M."/>
            <person name="Sun H."/>
            <person name="Tritt A."/>
            <person name="Yoshinaga Y."/>
            <person name="Zwiers L.-H."/>
            <person name="Turgeon B."/>
            <person name="Goodwin S."/>
            <person name="Spatafora J."/>
            <person name="Crous P."/>
            <person name="Grigoriev I."/>
        </authorList>
    </citation>
    <scope>NUCLEOTIDE SEQUENCE</scope>
    <source>
        <strain evidence="14">ATCC 16933</strain>
    </source>
</reference>
<dbReference type="PANTHER" id="PTHR10625:SF5">
    <property type="entry name" value="HISTONE DEACETYLASE"/>
    <property type="match status" value="1"/>
</dbReference>
<dbReference type="Pfam" id="PF00850">
    <property type="entry name" value="Hist_deacetyl"/>
    <property type="match status" value="1"/>
</dbReference>
<dbReference type="PRINTS" id="PR01270">
    <property type="entry name" value="HDASUPER"/>
</dbReference>
<dbReference type="EMBL" id="MU001691">
    <property type="protein sequence ID" value="KAF2454469.1"/>
    <property type="molecule type" value="Genomic_DNA"/>
</dbReference>
<evidence type="ECO:0000256" key="8">
    <source>
        <dbReference type="ARBA" id="ARBA00023163"/>
    </source>
</evidence>
<evidence type="ECO:0000259" key="12">
    <source>
        <dbReference type="Pfam" id="PF00850"/>
    </source>
</evidence>
<evidence type="ECO:0000256" key="1">
    <source>
        <dbReference type="ARBA" id="ARBA00004123"/>
    </source>
</evidence>
<comment type="similarity">
    <text evidence="2">Belongs to the histone deacetylase family. HD type 2 subfamily.</text>
</comment>
<keyword evidence="5" id="KW-0378">Hydrolase</keyword>
<evidence type="ECO:0000313" key="14">
    <source>
        <dbReference type="EMBL" id="KAF2454469.1"/>
    </source>
</evidence>
<dbReference type="GO" id="GO:0000118">
    <property type="term" value="C:histone deacetylase complex"/>
    <property type="evidence" value="ECO:0007669"/>
    <property type="project" value="TreeGrafter"/>
</dbReference>
<feature type="region of interest" description="Disordered" evidence="11">
    <location>
        <begin position="720"/>
        <end position="779"/>
    </location>
</feature>
<dbReference type="Pfam" id="PF09757">
    <property type="entry name" value="Arb2-like"/>
    <property type="match status" value="1"/>
</dbReference>
<organism evidence="14 15">
    <name type="scientific">Lineolata rhizophorae</name>
    <dbReference type="NCBI Taxonomy" id="578093"/>
    <lineage>
        <taxon>Eukaryota</taxon>
        <taxon>Fungi</taxon>
        <taxon>Dikarya</taxon>
        <taxon>Ascomycota</taxon>
        <taxon>Pezizomycotina</taxon>
        <taxon>Dothideomycetes</taxon>
        <taxon>Dothideomycetes incertae sedis</taxon>
        <taxon>Lineolatales</taxon>
        <taxon>Lineolataceae</taxon>
        <taxon>Lineolata</taxon>
    </lineage>
</organism>
<dbReference type="InterPro" id="IPR023696">
    <property type="entry name" value="Ureohydrolase_dom_sf"/>
</dbReference>
<sequence length="871" mass="96033">MPDDVPSSEVESSESSVDLVDETEEEALSRRYVVEVVVPKPRAPQALPYSSSRSGLVYDPLMRFHSEPGNRSDDDIHPEDPRRIHEIYSELRNAGLVDDASQQYVPIDMQLWRIDARHAKLSELNLVHTKDHIKWVKSLENKTNDELNDLSNSLDSVYLHQLTYDCARLSAGGAIEACRAVVAGQIKNTIAVIRPPGHHAEHCRPGGFCFFNNVCIAARVCQQDFPQKCRKILILDWDVHHGNGVQEAFYSDPNVLYISIHVHKNGTFYPPGNYGDHKHCGEGQGLGFNINIPWTKHGMGDGDYLLAFQQIVMPIATEFDPELVIVSAGFDAAEGDMLGGCFVTPACYAHMTHMLMSLAGGKIAVCLEGGYNLRSIARSALAVTRTLMGEPPERLPSVEPSPSAVNVVQMVMRQQSRFWRCMYPKDLAAGLKERTGGERMHDIVRAWQSKVLYDEYGMSPLFILRERISKSYENQVLATPNFSEARPLLVIFHDPPDVMGVPDPRTNKLELHNTWLTDVAKIYVDWAVKRGFGVVDVNIPKHVTNSDDDGAYVGSEGPENNPMEAREVANYLWENYIELSDATHIFLMGIGAAYSSIIDLLSTIEGCTETITHVFAFVANNPLQAVRRLADDSISSWYWSHSSVFIAHDHAAMDPERQRKPRRKYGHLIQSPDTEIPQMLATHHPAVCETLEEESNGWQEMAEQMARQAKAAAEPVVLSSQSSAFPLPGRSSALTSPTTTTFKREVTDELAGPGPASNSAPKARTPPQVSSAMARNRASAPMAAPLASTQHLRYQQQMQYESPLDQIDGASDPRPRTMPAAAAASMAPSVARELNKSPGRPPMGWFTHGPSPEKVKGAGPSPGTGSPGGPK</sequence>
<dbReference type="InterPro" id="IPR019154">
    <property type="entry name" value="Arb2-like_domain"/>
</dbReference>
<evidence type="ECO:0000256" key="4">
    <source>
        <dbReference type="ARBA" id="ARBA00022491"/>
    </source>
</evidence>
<dbReference type="EC" id="3.5.1.98" evidence="3"/>
<comment type="catalytic activity">
    <reaction evidence="10">
        <text>N(6)-acetyl-L-lysyl-[histone] + H2O = L-lysyl-[histone] + acetate</text>
        <dbReference type="Rhea" id="RHEA:58196"/>
        <dbReference type="Rhea" id="RHEA-COMP:9845"/>
        <dbReference type="Rhea" id="RHEA-COMP:11338"/>
        <dbReference type="ChEBI" id="CHEBI:15377"/>
        <dbReference type="ChEBI" id="CHEBI:29969"/>
        <dbReference type="ChEBI" id="CHEBI:30089"/>
        <dbReference type="ChEBI" id="CHEBI:61930"/>
        <dbReference type="EC" id="3.5.1.98"/>
    </reaction>
</comment>
<feature type="compositionally biased region" description="Gly residues" evidence="11">
    <location>
        <begin position="860"/>
        <end position="871"/>
    </location>
</feature>
<dbReference type="GO" id="GO:0141221">
    <property type="term" value="F:histone deacetylase activity, hydrolytic mechanism"/>
    <property type="evidence" value="ECO:0007669"/>
    <property type="project" value="UniProtKB-EC"/>
</dbReference>
<dbReference type="AlphaFoldDB" id="A0A6A6NRX0"/>
<feature type="region of interest" description="Disordered" evidence="11">
    <location>
        <begin position="805"/>
        <end position="871"/>
    </location>
</feature>
<dbReference type="InterPro" id="IPR023801">
    <property type="entry name" value="His_deacetylse_dom"/>
</dbReference>
<dbReference type="InterPro" id="IPR037138">
    <property type="entry name" value="His_deacetylse_dom_sf"/>
</dbReference>
<dbReference type="Gene3D" id="3.40.800.20">
    <property type="entry name" value="Histone deacetylase domain"/>
    <property type="match status" value="1"/>
</dbReference>
<dbReference type="GO" id="GO:0040029">
    <property type="term" value="P:epigenetic regulation of gene expression"/>
    <property type="evidence" value="ECO:0007669"/>
    <property type="project" value="TreeGrafter"/>
</dbReference>
<evidence type="ECO:0000256" key="5">
    <source>
        <dbReference type="ARBA" id="ARBA00022801"/>
    </source>
</evidence>
<feature type="region of interest" description="Disordered" evidence="11">
    <location>
        <begin position="1"/>
        <end position="26"/>
    </location>
</feature>
<keyword evidence="6" id="KW-0156">Chromatin regulator</keyword>
<feature type="compositionally biased region" description="Low complexity" evidence="11">
    <location>
        <begin position="1"/>
        <end position="18"/>
    </location>
</feature>
<dbReference type="PANTHER" id="PTHR10625">
    <property type="entry name" value="HISTONE DEACETYLASE HDAC1-RELATED"/>
    <property type="match status" value="1"/>
</dbReference>
<feature type="compositionally biased region" description="Polar residues" evidence="11">
    <location>
        <begin position="732"/>
        <end position="741"/>
    </location>
</feature>
<accession>A0A6A6NRX0</accession>
<evidence type="ECO:0000256" key="6">
    <source>
        <dbReference type="ARBA" id="ARBA00022853"/>
    </source>
</evidence>
<keyword evidence="15" id="KW-1185">Reference proteome</keyword>
<feature type="domain" description="Arb2-like" evidence="13">
    <location>
        <begin position="439"/>
        <end position="696"/>
    </location>
</feature>
<evidence type="ECO:0000256" key="9">
    <source>
        <dbReference type="ARBA" id="ARBA00023242"/>
    </source>
</evidence>
<feature type="compositionally biased region" description="Low complexity" evidence="11">
    <location>
        <begin position="818"/>
        <end position="829"/>
    </location>
</feature>
<comment type="subcellular location">
    <subcellularLocation>
        <location evidence="1">Nucleus</location>
    </subcellularLocation>
</comment>
<evidence type="ECO:0000256" key="7">
    <source>
        <dbReference type="ARBA" id="ARBA00023015"/>
    </source>
</evidence>
<name>A0A6A6NRX0_9PEZI</name>
<evidence type="ECO:0000256" key="3">
    <source>
        <dbReference type="ARBA" id="ARBA00012111"/>
    </source>
</evidence>
<gene>
    <name evidence="14" type="ORF">BDY21DRAFT_291210</name>
</gene>
<proteinExistence type="inferred from homology"/>
<dbReference type="FunFam" id="3.40.800.20:FF:000005">
    <property type="entry name" value="histone deacetylase 6"/>
    <property type="match status" value="1"/>
</dbReference>
<evidence type="ECO:0000256" key="10">
    <source>
        <dbReference type="ARBA" id="ARBA00048287"/>
    </source>
</evidence>
<evidence type="ECO:0000259" key="13">
    <source>
        <dbReference type="Pfam" id="PF09757"/>
    </source>
</evidence>
<keyword evidence="9" id="KW-0539">Nucleus</keyword>